<dbReference type="AlphaFoldDB" id="A0AAV6UY86"/>
<dbReference type="InterPro" id="IPR000618">
    <property type="entry name" value="Insect_cuticle"/>
</dbReference>
<organism evidence="3 4">
    <name type="scientific">Oedothorax gibbosus</name>
    <dbReference type="NCBI Taxonomy" id="931172"/>
    <lineage>
        <taxon>Eukaryota</taxon>
        <taxon>Metazoa</taxon>
        <taxon>Ecdysozoa</taxon>
        <taxon>Arthropoda</taxon>
        <taxon>Chelicerata</taxon>
        <taxon>Arachnida</taxon>
        <taxon>Araneae</taxon>
        <taxon>Araneomorphae</taxon>
        <taxon>Entelegynae</taxon>
        <taxon>Araneoidea</taxon>
        <taxon>Linyphiidae</taxon>
        <taxon>Erigoninae</taxon>
        <taxon>Oedothorax</taxon>
    </lineage>
</organism>
<accession>A0AAV6UY86</accession>
<dbReference type="PROSITE" id="PS51155">
    <property type="entry name" value="CHIT_BIND_RR_2"/>
    <property type="match status" value="1"/>
</dbReference>
<evidence type="ECO:0000256" key="2">
    <source>
        <dbReference type="SAM" id="SignalP"/>
    </source>
</evidence>
<dbReference type="InterPro" id="IPR029070">
    <property type="entry name" value="Chitinase_insertion_sf"/>
</dbReference>
<gene>
    <name evidence="3" type="ORF">JTE90_008045</name>
</gene>
<dbReference type="Proteomes" id="UP000827092">
    <property type="component" value="Unassembled WGS sequence"/>
</dbReference>
<dbReference type="GO" id="GO:0062129">
    <property type="term" value="C:chitin-based extracellular matrix"/>
    <property type="evidence" value="ECO:0007669"/>
    <property type="project" value="TreeGrafter"/>
</dbReference>
<dbReference type="GO" id="GO:0008010">
    <property type="term" value="F:structural constituent of chitin-based larval cuticle"/>
    <property type="evidence" value="ECO:0007669"/>
    <property type="project" value="TreeGrafter"/>
</dbReference>
<protein>
    <submittedName>
        <fullName evidence="3">Uncharacterized protein</fullName>
    </submittedName>
</protein>
<evidence type="ECO:0000313" key="3">
    <source>
        <dbReference type="EMBL" id="KAG8188480.1"/>
    </source>
</evidence>
<dbReference type="PANTHER" id="PTHR10380:SF235">
    <property type="entry name" value="CUTICULAR PROTEIN 73D, ISOFORM B"/>
    <property type="match status" value="1"/>
</dbReference>
<keyword evidence="1" id="KW-0193">Cuticle</keyword>
<comment type="caution">
    <text evidence="3">The sequence shown here is derived from an EMBL/GenBank/DDBJ whole genome shotgun (WGS) entry which is preliminary data.</text>
</comment>
<sequence length="144" mass="15225">MHVLKILGAFLVMAVYVNAYGGGFGGGNFEGMGPMGPPKPYSFGYNAADSMGNNHFRKEQSDGNGGVIGSYGYTDKKGLHRVVDYVANAGGYQAKVRTNEPGTDGKENPADVQMQVAHSAAGMQGYGNMFGQGSMGMNSKMIFY</sequence>
<reference evidence="3 4" key="1">
    <citation type="journal article" date="2022" name="Nat. Ecol. Evol.">
        <title>A masculinizing supergene underlies an exaggerated male reproductive morph in a spider.</title>
        <authorList>
            <person name="Hendrickx F."/>
            <person name="De Corte Z."/>
            <person name="Sonet G."/>
            <person name="Van Belleghem S.M."/>
            <person name="Kostlbacher S."/>
            <person name="Vangestel C."/>
        </authorList>
    </citation>
    <scope>NUCLEOTIDE SEQUENCE [LARGE SCALE GENOMIC DNA]</scope>
    <source>
        <strain evidence="3">W744_W776</strain>
    </source>
</reference>
<dbReference type="Gene3D" id="3.10.50.10">
    <property type="match status" value="1"/>
</dbReference>
<proteinExistence type="predicted"/>
<keyword evidence="2" id="KW-0732">Signal</keyword>
<feature type="chain" id="PRO_5043338918" evidence="2">
    <location>
        <begin position="20"/>
        <end position="144"/>
    </location>
</feature>
<evidence type="ECO:0000256" key="1">
    <source>
        <dbReference type="PROSITE-ProRule" id="PRU00497"/>
    </source>
</evidence>
<evidence type="ECO:0000313" key="4">
    <source>
        <dbReference type="Proteomes" id="UP000827092"/>
    </source>
</evidence>
<keyword evidence="4" id="KW-1185">Reference proteome</keyword>
<dbReference type="PANTHER" id="PTHR10380">
    <property type="entry name" value="CUTICLE PROTEIN"/>
    <property type="match status" value="1"/>
</dbReference>
<feature type="signal peptide" evidence="2">
    <location>
        <begin position="1"/>
        <end position="19"/>
    </location>
</feature>
<name>A0AAV6UY86_9ARAC</name>
<dbReference type="InterPro" id="IPR050468">
    <property type="entry name" value="Cuticle_Struct_Prot"/>
</dbReference>
<dbReference type="EMBL" id="JAFNEN010000238">
    <property type="protein sequence ID" value="KAG8188480.1"/>
    <property type="molecule type" value="Genomic_DNA"/>
</dbReference>
<dbReference type="Pfam" id="PF00379">
    <property type="entry name" value="Chitin_bind_4"/>
    <property type="match status" value="1"/>
</dbReference>